<keyword evidence="4 10" id="KW-0812">Transmembrane</keyword>
<evidence type="ECO:0000256" key="10">
    <source>
        <dbReference type="SAM" id="Phobius"/>
    </source>
</evidence>
<dbReference type="EMBL" id="JAYRBN010000116">
    <property type="protein sequence ID" value="KAL2722138.1"/>
    <property type="molecule type" value="Genomic_DNA"/>
</dbReference>
<organism evidence="12 13">
    <name type="scientific">Vespula maculifrons</name>
    <name type="common">Eastern yellow jacket</name>
    <name type="synonym">Wasp</name>
    <dbReference type="NCBI Taxonomy" id="7453"/>
    <lineage>
        <taxon>Eukaryota</taxon>
        <taxon>Metazoa</taxon>
        <taxon>Ecdysozoa</taxon>
        <taxon>Arthropoda</taxon>
        <taxon>Hexapoda</taxon>
        <taxon>Insecta</taxon>
        <taxon>Pterygota</taxon>
        <taxon>Neoptera</taxon>
        <taxon>Endopterygota</taxon>
        <taxon>Hymenoptera</taxon>
        <taxon>Apocrita</taxon>
        <taxon>Aculeata</taxon>
        <taxon>Vespoidea</taxon>
        <taxon>Vespidae</taxon>
        <taxon>Vespinae</taxon>
        <taxon>Vespula</taxon>
    </lineage>
</organism>
<dbReference type="Pfam" id="PF05739">
    <property type="entry name" value="SNARE"/>
    <property type="match status" value="1"/>
</dbReference>
<dbReference type="GO" id="GO:0000139">
    <property type="term" value="C:Golgi membrane"/>
    <property type="evidence" value="ECO:0007669"/>
    <property type="project" value="UniProtKB-SubCell"/>
</dbReference>
<keyword evidence="8" id="KW-0175">Coiled coil</keyword>
<dbReference type="PANTHER" id="PTHR19957">
    <property type="entry name" value="SYNTAXIN"/>
    <property type="match status" value="1"/>
</dbReference>
<name>A0ABD2AND9_VESMC</name>
<evidence type="ECO:0000256" key="1">
    <source>
        <dbReference type="ARBA" id="ARBA00004409"/>
    </source>
</evidence>
<evidence type="ECO:0000256" key="5">
    <source>
        <dbReference type="ARBA" id="ARBA00022927"/>
    </source>
</evidence>
<evidence type="ECO:0000313" key="12">
    <source>
        <dbReference type="EMBL" id="KAL2722138.1"/>
    </source>
</evidence>
<evidence type="ECO:0000256" key="2">
    <source>
        <dbReference type="ARBA" id="ARBA00009063"/>
    </source>
</evidence>
<dbReference type="InterPro" id="IPR006012">
    <property type="entry name" value="Syntaxin/epimorphin_CS"/>
</dbReference>
<evidence type="ECO:0000256" key="4">
    <source>
        <dbReference type="ARBA" id="ARBA00022692"/>
    </source>
</evidence>
<evidence type="ECO:0000256" key="9">
    <source>
        <dbReference type="ARBA" id="ARBA00023136"/>
    </source>
</evidence>
<dbReference type="InterPro" id="IPR000727">
    <property type="entry name" value="T_SNARE_dom"/>
</dbReference>
<dbReference type="InterPro" id="IPR045242">
    <property type="entry name" value="Syntaxin"/>
</dbReference>
<comment type="caution">
    <text evidence="12">The sequence shown here is derived from an EMBL/GenBank/DDBJ whole genome shotgun (WGS) entry which is preliminary data.</text>
</comment>
<accession>A0ABD2AND9</accession>
<dbReference type="Gene3D" id="1.20.58.70">
    <property type="match status" value="1"/>
</dbReference>
<comment type="similarity">
    <text evidence="2">Belongs to the syntaxin family.</text>
</comment>
<dbReference type="PANTHER" id="PTHR19957:SF83">
    <property type="entry name" value="SYNTAXIN-16"/>
    <property type="match status" value="1"/>
</dbReference>
<sequence>MATRNLTEPFILMRNNALQSKHIYAEQNLSDRTALVSSDSISADNVELRNINLSDSTPPVWADALEETQYILSRLRIKIDSLMELHAKQLTRPTLDDTSQEERQMEQLSREIGRAFANGYRQVQTIKTAARHETKPAQRHLALNAVIALSSALQDLGIRYRSAQNHYLTRMILHYTCINVEKHYQIKSREERSNQFFSEDQSFLNNMASASWLMESNDPKTNYWEEDEQQQESVLLQLEDPEERLKVAVEREQQIGSIVQSIADLKYIFKDLANIVQDQGTILDRIDYNIEQTQVQVSEGYKQLKKADSYQRANRKLYCIVVLAAVIILLCFLFLLLKT</sequence>
<gene>
    <name evidence="12" type="ORF">V1477_020958</name>
</gene>
<keyword evidence="13" id="KW-1185">Reference proteome</keyword>
<dbReference type="SUPFAM" id="SSF47661">
    <property type="entry name" value="t-snare proteins"/>
    <property type="match status" value="1"/>
</dbReference>
<evidence type="ECO:0000256" key="8">
    <source>
        <dbReference type="ARBA" id="ARBA00023054"/>
    </source>
</evidence>
<keyword evidence="5" id="KW-0653">Protein transport</keyword>
<feature type="domain" description="T-SNARE coiled-coil homology" evidence="11">
    <location>
        <begin position="245"/>
        <end position="307"/>
    </location>
</feature>
<feature type="transmembrane region" description="Helical" evidence="10">
    <location>
        <begin position="317"/>
        <end position="337"/>
    </location>
</feature>
<dbReference type="Proteomes" id="UP001607303">
    <property type="component" value="Unassembled WGS sequence"/>
</dbReference>
<dbReference type="InterPro" id="IPR010989">
    <property type="entry name" value="SNARE"/>
</dbReference>
<dbReference type="AlphaFoldDB" id="A0ABD2AND9"/>
<evidence type="ECO:0000256" key="3">
    <source>
        <dbReference type="ARBA" id="ARBA00022448"/>
    </source>
</evidence>
<keyword evidence="7" id="KW-0333">Golgi apparatus</keyword>
<evidence type="ECO:0000256" key="7">
    <source>
        <dbReference type="ARBA" id="ARBA00023034"/>
    </source>
</evidence>
<dbReference type="CDD" id="cd15845">
    <property type="entry name" value="SNARE_syntaxin16"/>
    <property type="match status" value="1"/>
</dbReference>
<dbReference type="GO" id="GO:0015031">
    <property type="term" value="P:protein transport"/>
    <property type="evidence" value="ECO:0007669"/>
    <property type="project" value="UniProtKB-KW"/>
</dbReference>
<proteinExistence type="inferred from homology"/>
<dbReference type="PROSITE" id="PS50192">
    <property type="entry name" value="T_SNARE"/>
    <property type="match status" value="1"/>
</dbReference>
<keyword evidence="6 10" id="KW-1133">Transmembrane helix</keyword>
<evidence type="ECO:0000256" key="6">
    <source>
        <dbReference type="ARBA" id="ARBA00022989"/>
    </source>
</evidence>
<protein>
    <submittedName>
        <fullName evidence="12">Syntaxin-16</fullName>
    </submittedName>
</protein>
<dbReference type="SMART" id="SM00397">
    <property type="entry name" value="t_SNARE"/>
    <property type="match status" value="1"/>
</dbReference>
<reference evidence="12 13" key="1">
    <citation type="journal article" date="2024" name="Ann. Entomol. Soc. Am.">
        <title>Genomic analyses of the southern and eastern yellowjacket wasps (Hymenoptera: Vespidae) reveal evolutionary signatures of social life.</title>
        <authorList>
            <person name="Catto M.A."/>
            <person name="Caine P.B."/>
            <person name="Orr S.E."/>
            <person name="Hunt B.G."/>
            <person name="Goodisman M.A.D."/>
        </authorList>
    </citation>
    <scope>NUCLEOTIDE SEQUENCE [LARGE SCALE GENOMIC DNA]</scope>
    <source>
        <strain evidence="12">232</strain>
        <tissue evidence="12">Head and thorax</tissue>
    </source>
</reference>
<dbReference type="PROSITE" id="PS00914">
    <property type="entry name" value="SYNTAXIN"/>
    <property type="match status" value="1"/>
</dbReference>
<evidence type="ECO:0000259" key="11">
    <source>
        <dbReference type="PROSITE" id="PS50192"/>
    </source>
</evidence>
<evidence type="ECO:0000313" key="13">
    <source>
        <dbReference type="Proteomes" id="UP001607303"/>
    </source>
</evidence>
<keyword evidence="3" id="KW-0813">Transport</keyword>
<comment type="subcellular location">
    <subcellularLocation>
        <location evidence="1">Golgi apparatus membrane</location>
        <topology evidence="1">Single-pass type IV membrane protein</topology>
    </subcellularLocation>
</comment>
<keyword evidence="9 10" id="KW-0472">Membrane</keyword>